<dbReference type="OrthoDB" id="1491239at2"/>
<organism evidence="2 3">
    <name type="scientific">Maribacter luteus</name>
    <dbReference type="NCBI Taxonomy" id="2594478"/>
    <lineage>
        <taxon>Bacteria</taxon>
        <taxon>Pseudomonadati</taxon>
        <taxon>Bacteroidota</taxon>
        <taxon>Flavobacteriia</taxon>
        <taxon>Flavobacteriales</taxon>
        <taxon>Flavobacteriaceae</taxon>
        <taxon>Maribacter</taxon>
    </lineage>
</organism>
<evidence type="ECO:0000256" key="1">
    <source>
        <dbReference type="SAM" id="SignalP"/>
    </source>
</evidence>
<dbReference type="SUPFAM" id="SSF56935">
    <property type="entry name" value="Porins"/>
    <property type="match status" value="1"/>
</dbReference>
<keyword evidence="1" id="KW-0732">Signal</keyword>
<dbReference type="Proteomes" id="UP000443153">
    <property type="component" value="Unassembled WGS sequence"/>
</dbReference>
<name>A0A6I2MN62_9FLAO</name>
<accession>A0A6I2MN62</accession>
<proteinExistence type="predicted"/>
<dbReference type="Gene3D" id="2.40.160.60">
    <property type="entry name" value="Outer membrane protein transport protein (OMPP1/FadL/TodX)"/>
    <property type="match status" value="1"/>
</dbReference>
<evidence type="ECO:0008006" key="4">
    <source>
        <dbReference type="Google" id="ProtNLM"/>
    </source>
</evidence>
<comment type="caution">
    <text evidence="2">The sequence shown here is derived from an EMBL/GenBank/DDBJ whole genome shotgun (WGS) entry which is preliminary data.</text>
</comment>
<reference evidence="2 3" key="1">
    <citation type="submission" date="2019-11" db="EMBL/GenBank/DDBJ databases">
        <title>Maribacter lutea sp. nov., a marine bacterium isolated from intertidal sand.</title>
        <authorList>
            <person name="Liu A."/>
        </authorList>
    </citation>
    <scope>NUCLEOTIDE SEQUENCE [LARGE SCALE GENOMIC DNA]</scope>
    <source>
        <strain evidence="2 3">RZ05</strain>
    </source>
</reference>
<sequence>MIKKIVTAIICIASVGLYAQNGSVSPYSYFGVGELQSKGTVENQMMGGIGMFADSIHVNLKNPAAYSRLGVQYGEDFGNTTYTAGISHTNLSFENNFEKQTNSVTKLEYISVAMALKKGWGIGFGIMPYSSVGYDMVAESVDGNGSEVLNRYYGDGGLNKVYLSTGYEIMKNLSIGATASFNFGTLENNRIQTIENLQLGTLDKRSSKVNGMDFNYAMNYTPMIKDKYRLYTSVRVNTQANLTSKNEKEIGSFSNSTGANIEVVDVNLDAVNLRHTELKIPTITTLGLGVGEDMKWFVGAEYSFQGMGSFKNDFIDAENLEYQDASTYAFGGFFIPDHSAFSGYLKRISYRAGLRFEKTGMLIKDHEINNFGITFGFGLPMRGSFSNLNLGFEAGRKGTKAGDLIEENYFKFNLGLSLNDIWFRKRRIN</sequence>
<feature type="chain" id="PRO_5026257765" description="Aromatic hydrocarbon degradation protein" evidence="1">
    <location>
        <begin position="20"/>
        <end position="429"/>
    </location>
</feature>
<evidence type="ECO:0000313" key="3">
    <source>
        <dbReference type="Proteomes" id="UP000443153"/>
    </source>
</evidence>
<evidence type="ECO:0000313" key="2">
    <source>
        <dbReference type="EMBL" id="MRX62726.1"/>
    </source>
</evidence>
<keyword evidence="3" id="KW-1185">Reference proteome</keyword>
<protein>
    <recommendedName>
        <fullName evidence="4">Aromatic hydrocarbon degradation protein</fullName>
    </recommendedName>
</protein>
<dbReference type="EMBL" id="WKJH01000001">
    <property type="protein sequence ID" value="MRX62726.1"/>
    <property type="molecule type" value="Genomic_DNA"/>
</dbReference>
<feature type="signal peptide" evidence="1">
    <location>
        <begin position="1"/>
        <end position="19"/>
    </location>
</feature>
<dbReference type="AlphaFoldDB" id="A0A6I2MN62"/>
<gene>
    <name evidence="2" type="ORF">GJ691_00975</name>
</gene>
<dbReference type="RefSeq" id="WP_154362855.1">
    <property type="nucleotide sequence ID" value="NZ_WKJH01000001.1"/>
</dbReference>